<dbReference type="EMBL" id="CM020619">
    <property type="protein sequence ID" value="KAK1863906.1"/>
    <property type="molecule type" value="Genomic_DNA"/>
</dbReference>
<evidence type="ECO:0000313" key="1">
    <source>
        <dbReference type="EMBL" id="KAK1863906.1"/>
    </source>
</evidence>
<accession>A0ACC3C1R6</accession>
<comment type="caution">
    <text evidence="1">The sequence shown here is derived from an EMBL/GenBank/DDBJ whole genome shotgun (WGS) entry which is preliminary data.</text>
</comment>
<evidence type="ECO:0000313" key="2">
    <source>
        <dbReference type="Proteomes" id="UP000798662"/>
    </source>
</evidence>
<proteinExistence type="predicted"/>
<organism evidence="1 2">
    <name type="scientific">Pyropia yezoensis</name>
    <name type="common">Susabi-nori</name>
    <name type="synonym">Porphyra yezoensis</name>
    <dbReference type="NCBI Taxonomy" id="2788"/>
    <lineage>
        <taxon>Eukaryota</taxon>
        <taxon>Rhodophyta</taxon>
        <taxon>Bangiophyceae</taxon>
        <taxon>Bangiales</taxon>
        <taxon>Bangiaceae</taxon>
        <taxon>Pyropia</taxon>
    </lineage>
</organism>
<reference evidence="1" key="1">
    <citation type="submission" date="2019-11" db="EMBL/GenBank/DDBJ databases">
        <title>Nori genome reveals adaptations in red seaweeds to the harsh intertidal environment.</title>
        <authorList>
            <person name="Wang D."/>
            <person name="Mao Y."/>
        </authorList>
    </citation>
    <scope>NUCLEOTIDE SEQUENCE</scope>
    <source>
        <tissue evidence="1">Gametophyte</tissue>
    </source>
</reference>
<keyword evidence="2" id="KW-1185">Reference proteome</keyword>
<sequence>MESPPTAPAFRMEGPPLHHLAGDSKQKRRSVALATSHLTSLLRVRSGVRGCGDDPPRQRACPAAEPCLLGATLAGALHTRSCAPARLRCCGRGCLPVRYHFAYPFLGRPRPPLRASARVSGMAARVCATNGAAEIEDVARPTRLLRTNVLAREWLLRRSPTDARTDAPLTAAGLAASASVTLAVQCVDTGQLAMQVNLLLAPHSSINGATFGYALVDFVVARFICEPINSVDRLNARFLLDEASGELLVLSWNQGGTLSLLWFTTPTATREVFPAEGPRLATNAGGERERPSSLVTDFLLRELVIFEDPGPGLRVPSKVRNRIAFRPPSPCPPCVRCMKRCGGLCGEPPLRDRPPKPRALSSRASPQGTPTPADREPASAPISAAAPATASPVAVADTGPSASREPPYAVELSAAAKAAVALNGGEEVPPDTCSSVSTGPDPTALYTDLWDVPEPVDTDPDVRLAVEWDRAANSRMDNMELVLPDSAWSSASDVSSGSPPPAPVSPLYDSYESGLVAQLQRSVLDAKTGGVKRPGGGVLTSPTNFLGFAAAVALFQSSSHALMCGLWACPKQGPTRMVARSVVGVYAPSADDQQSLRIRASEALAPKLESPSPSLAAPPPGSSDFVRAVPLLARLLRQQHRVGTVDAAVLSDEERAALAAVSGGADLSTAVATLEGLLSVEGAPLLLASALADDDHGVRSRGGSGSGGSGGAQSGAGGAATASVRGAGGAAHSGSGGGGDSGGVDQADGLGDDGTGKKRRRTRKNLEELAHNTILYNRAIRNRESARRSNERRKLRRQAARSEAAAAAASPPPTSAANANGTEPTDGAAASPPPPSGSLSVASLPSSSTGGDAGADDRGSISAAATAAAALAAVTVPAAPLPVDGGVAEVTDEEMLLLESGLLSELPSASFSMEKPLPWPEDTLSGPLYPGV</sequence>
<name>A0ACC3C1R6_PYRYE</name>
<gene>
    <name evidence="1" type="ORF">I4F81_006459</name>
</gene>
<dbReference type="Proteomes" id="UP000798662">
    <property type="component" value="Chromosome 2"/>
</dbReference>
<protein>
    <submittedName>
        <fullName evidence="1">Uncharacterized protein</fullName>
    </submittedName>
</protein>